<dbReference type="EMBL" id="QXFY01005236">
    <property type="protein sequence ID" value="KAE9273162.1"/>
    <property type="molecule type" value="Genomic_DNA"/>
</dbReference>
<proteinExistence type="predicted"/>
<evidence type="ECO:0000313" key="2">
    <source>
        <dbReference type="Proteomes" id="UP000486351"/>
    </source>
</evidence>
<dbReference type="PROSITE" id="PS51257">
    <property type="entry name" value="PROKAR_LIPOPROTEIN"/>
    <property type="match status" value="1"/>
</dbReference>
<comment type="caution">
    <text evidence="1">The sequence shown here is derived from an EMBL/GenBank/DDBJ whole genome shotgun (WGS) entry which is preliminary data.</text>
</comment>
<reference evidence="1 2" key="1">
    <citation type="submission" date="2018-09" db="EMBL/GenBank/DDBJ databases">
        <title>Genomic investigation of the strawberry pathogen Phytophthora fragariae indicates pathogenicity is determined by transcriptional variation in three key races.</title>
        <authorList>
            <person name="Adams T.M."/>
            <person name="Armitage A.D."/>
            <person name="Sobczyk M.K."/>
            <person name="Bates H.J."/>
            <person name="Dunwell J.M."/>
            <person name="Nellist C.F."/>
            <person name="Harrison R.J."/>
        </authorList>
    </citation>
    <scope>NUCLEOTIDE SEQUENCE [LARGE SCALE GENOMIC DNA]</scope>
    <source>
        <strain evidence="1 2">NOV-77</strain>
    </source>
</reference>
<evidence type="ECO:0000313" key="1">
    <source>
        <dbReference type="EMBL" id="KAE9273162.1"/>
    </source>
</evidence>
<dbReference type="Proteomes" id="UP000486351">
    <property type="component" value="Unassembled WGS sequence"/>
</dbReference>
<organism evidence="1 2">
    <name type="scientific">Phytophthora fragariae</name>
    <dbReference type="NCBI Taxonomy" id="53985"/>
    <lineage>
        <taxon>Eukaryota</taxon>
        <taxon>Sar</taxon>
        <taxon>Stramenopiles</taxon>
        <taxon>Oomycota</taxon>
        <taxon>Peronosporomycetes</taxon>
        <taxon>Peronosporales</taxon>
        <taxon>Peronosporaceae</taxon>
        <taxon>Phytophthora</taxon>
    </lineage>
</organism>
<protein>
    <submittedName>
        <fullName evidence="1">Uncharacterized protein</fullName>
    </submittedName>
</protein>
<dbReference type="AlphaFoldDB" id="A0A6G0Q7J5"/>
<name>A0A6G0Q7J5_9STRA</name>
<gene>
    <name evidence="1" type="ORF">PF008_g29914</name>
</gene>
<sequence>MCGRIAPESATACAAVATAACTQHIVCSYSHSSKYVLQEIYDGFVGLIPQ</sequence>
<accession>A0A6G0Q7J5</accession>